<dbReference type="Proteomes" id="UP000288361">
    <property type="component" value="Unassembled WGS sequence"/>
</dbReference>
<dbReference type="AlphaFoldDB" id="A0A432YS87"/>
<accession>A0A432YS87</accession>
<name>A0A432YS87_9GAMM</name>
<dbReference type="GO" id="GO:0003677">
    <property type="term" value="F:DNA binding"/>
    <property type="evidence" value="ECO:0007669"/>
    <property type="project" value="UniProtKB-KW"/>
</dbReference>
<protein>
    <submittedName>
        <fullName evidence="1">DNA-binding protein</fullName>
    </submittedName>
</protein>
<proteinExistence type="predicted"/>
<dbReference type="RefSeq" id="WP_126752217.1">
    <property type="nucleotide sequence ID" value="NZ_JBHUMT010000001.1"/>
</dbReference>
<gene>
    <name evidence="1" type="ORF">CWI73_07590</name>
</gene>
<evidence type="ECO:0000313" key="2">
    <source>
        <dbReference type="Proteomes" id="UP000288361"/>
    </source>
</evidence>
<evidence type="ECO:0000313" key="1">
    <source>
        <dbReference type="EMBL" id="RUO64545.1"/>
    </source>
</evidence>
<dbReference type="EMBL" id="PIQA01000004">
    <property type="protein sequence ID" value="RUO64545.1"/>
    <property type="molecule type" value="Genomic_DNA"/>
</dbReference>
<organism evidence="1 2">
    <name type="scientific">Idiomarina piscisalsi</name>
    <dbReference type="NCBI Taxonomy" id="1096243"/>
    <lineage>
        <taxon>Bacteria</taxon>
        <taxon>Pseudomonadati</taxon>
        <taxon>Pseudomonadota</taxon>
        <taxon>Gammaproteobacteria</taxon>
        <taxon>Alteromonadales</taxon>
        <taxon>Idiomarinaceae</taxon>
        <taxon>Idiomarina</taxon>
    </lineage>
</organism>
<comment type="caution">
    <text evidence="1">The sequence shown here is derived from an EMBL/GenBank/DDBJ whole genome shotgun (WGS) entry which is preliminary data.</text>
</comment>
<reference evidence="1 2" key="1">
    <citation type="journal article" date="2011" name="Front. Microbiol.">
        <title>Genomic signatures of strain selection and enhancement in Bacillus atrophaeus var. globigii, a historical biowarfare simulant.</title>
        <authorList>
            <person name="Gibbons H.S."/>
            <person name="Broomall S.M."/>
            <person name="McNew L.A."/>
            <person name="Daligault H."/>
            <person name="Chapman C."/>
            <person name="Bruce D."/>
            <person name="Karavis M."/>
            <person name="Krepps M."/>
            <person name="McGregor P.A."/>
            <person name="Hong C."/>
            <person name="Park K.H."/>
            <person name="Akmal A."/>
            <person name="Feldman A."/>
            <person name="Lin J.S."/>
            <person name="Chang W.E."/>
            <person name="Higgs B.W."/>
            <person name="Demirev P."/>
            <person name="Lindquist J."/>
            <person name="Liem A."/>
            <person name="Fochler E."/>
            <person name="Read T.D."/>
            <person name="Tapia R."/>
            <person name="Johnson S."/>
            <person name="Bishop-Lilly K.A."/>
            <person name="Detter C."/>
            <person name="Han C."/>
            <person name="Sozhamannan S."/>
            <person name="Rosenzweig C.N."/>
            <person name="Skowronski E.W."/>
        </authorList>
    </citation>
    <scope>NUCLEOTIDE SEQUENCE [LARGE SCALE GENOMIC DNA]</scope>
    <source>
        <strain evidence="1 2">TPS4-2</strain>
    </source>
</reference>
<keyword evidence="1" id="KW-0238">DNA-binding</keyword>
<sequence length="70" mass="8047">MEYDELKRQIGKAGLTNKEFAKLIRINPNSITNFKKKSVPKNIAIIATLIAEMKEHRVDFKAVLNSFEIK</sequence>